<dbReference type="AlphaFoldDB" id="A0A317FA26"/>
<dbReference type="EMBL" id="QGNA01000004">
    <property type="protein sequence ID" value="PWS35655.1"/>
    <property type="molecule type" value="Genomic_DNA"/>
</dbReference>
<feature type="compositionally biased region" description="Low complexity" evidence="1">
    <location>
        <begin position="193"/>
        <end position="205"/>
    </location>
</feature>
<feature type="region of interest" description="Disordered" evidence="1">
    <location>
        <begin position="193"/>
        <end position="213"/>
    </location>
</feature>
<keyword evidence="4" id="KW-1185">Reference proteome</keyword>
<feature type="signal peptide" evidence="2">
    <location>
        <begin position="1"/>
        <end position="24"/>
    </location>
</feature>
<evidence type="ECO:0008006" key="5">
    <source>
        <dbReference type="Google" id="ProtNLM"/>
    </source>
</evidence>
<evidence type="ECO:0000313" key="4">
    <source>
        <dbReference type="Proteomes" id="UP000245765"/>
    </source>
</evidence>
<accession>A0A317FA26</accession>
<dbReference type="RefSeq" id="WP_109872021.1">
    <property type="nucleotide sequence ID" value="NZ_QGNA01000004.1"/>
</dbReference>
<reference evidence="4" key="1">
    <citation type="submission" date="2018-05" db="EMBL/GenBank/DDBJ databases">
        <authorList>
            <person name="Du Z."/>
            <person name="Wang X."/>
        </authorList>
    </citation>
    <scope>NUCLEOTIDE SEQUENCE [LARGE SCALE GENOMIC DNA]</scope>
    <source>
        <strain evidence="4">CQN31</strain>
    </source>
</reference>
<protein>
    <recommendedName>
        <fullName evidence="5">PEP-CTERM protein-sorting domain-containing protein</fullName>
    </recommendedName>
</protein>
<sequence>MGGGAKRLLAGCFLLLSALRPAEASWFQDTAAASLTARGGLTVTTPFGPPAPVRIGTGFAGQVMHSGEGLGFDVAVDVGPYEIVVRFSADHDRRLADPAGLLDITLSGLSPVPRVILTSFSCPTPAGTCQWPDSPPEASLTDTLPTSLVLGFAALQDGASYVYAIPAPSAVPTPGAFPLMLAGVLGLGAAASRRGGAGRSPCRSGLPRAGFRV</sequence>
<dbReference type="OrthoDB" id="9868361at2"/>
<evidence type="ECO:0000256" key="2">
    <source>
        <dbReference type="SAM" id="SignalP"/>
    </source>
</evidence>
<name>A0A317FA26_9PROT</name>
<gene>
    <name evidence="3" type="ORF">DFH01_18865</name>
</gene>
<dbReference type="Proteomes" id="UP000245765">
    <property type="component" value="Unassembled WGS sequence"/>
</dbReference>
<proteinExistence type="predicted"/>
<comment type="caution">
    <text evidence="3">The sequence shown here is derived from an EMBL/GenBank/DDBJ whole genome shotgun (WGS) entry which is preliminary data.</text>
</comment>
<evidence type="ECO:0000256" key="1">
    <source>
        <dbReference type="SAM" id="MobiDB-lite"/>
    </source>
</evidence>
<keyword evidence="2" id="KW-0732">Signal</keyword>
<feature type="chain" id="PRO_5016366235" description="PEP-CTERM protein-sorting domain-containing protein" evidence="2">
    <location>
        <begin position="25"/>
        <end position="213"/>
    </location>
</feature>
<organism evidence="3 4">
    <name type="scientific">Falsiroseomonas bella</name>
    <dbReference type="NCBI Taxonomy" id="2184016"/>
    <lineage>
        <taxon>Bacteria</taxon>
        <taxon>Pseudomonadati</taxon>
        <taxon>Pseudomonadota</taxon>
        <taxon>Alphaproteobacteria</taxon>
        <taxon>Acetobacterales</taxon>
        <taxon>Roseomonadaceae</taxon>
        <taxon>Falsiroseomonas</taxon>
    </lineage>
</organism>
<evidence type="ECO:0000313" key="3">
    <source>
        <dbReference type="EMBL" id="PWS35655.1"/>
    </source>
</evidence>